<name>A0A421BC23_9PSEU</name>
<reference evidence="1 2" key="1">
    <citation type="submission" date="2018-10" db="EMBL/GenBank/DDBJ databases">
        <title>Genomic Encyclopedia of Archaeal and Bacterial Type Strains, Phase II (KMG-II): from individual species to whole genera.</title>
        <authorList>
            <person name="Goeker M."/>
        </authorList>
    </citation>
    <scope>NUCLEOTIDE SEQUENCE [LARGE SCALE GENOMIC DNA]</scope>
    <source>
        <strain evidence="1 2">DSM 45657</strain>
    </source>
</reference>
<dbReference type="EMBL" id="RCDD01000001">
    <property type="protein sequence ID" value="RLK61925.1"/>
    <property type="molecule type" value="Genomic_DNA"/>
</dbReference>
<gene>
    <name evidence="1" type="ORF">CLV68_2470</name>
</gene>
<dbReference type="OrthoDB" id="9961814at2"/>
<organism evidence="1 2">
    <name type="scientific">Actinokineospora cianjurensis</name>
    <dbReference type="NCBI Taxonomy" id="585224"/>
    <lineage>
        <taxon>Bacteria</taxon>
        <taxon>Bacillati</taxon>
        <taxon>Actinomycetota</taxon>
        <taxon>Actinomycetes</taxon>
        <taxon>Pseudonocardiales</taxon>
        <taxon>Pseudonocardiaceae</taxon>
        <taxon>Actinokineospora</taxon>
    </lineage>
</organism>
<evidence type="ECO:0000313" key="1">
    <source>
        <dbReference type="EMBL" id="RLK61925.1"/>
    </source>
</evidence>
<protein>
    <submittedName>
        <fullName evidence="1">Uncharacterized protein</fullName>
    </submittedName>
</protein>
<sequence>MTMPEHRDDAAVRSLVEMKRALTELKLDALLRTGRTGSTTDIHDIDAIVTEVATGVESRQTTTSDEPTSLHYEAWPVTSTQ</sequence>
<evidence type="ECO:0000313" key="2">
    <source>
        <dbReference type="Proteomes" id="UP000282454"/>
    </source>
</evidence>
<comment type="caution">
    <text evidence="1">The sequence shown here is derived from an EMBL/GenBank/DDBJ whole genome shotgun (WGS) entry which is preliminary data.</text>
</comment>
<proteinExistence type="predicted"/>
<dbReference type="AlphaFoldDB" id="A0A421BC23"/>
<dbReference type="RefSeq" id="WP_147459961.1">
    <property type="nucleotide sequence ID" value="NZ_RCDD01000001.1"/>
</dbReference>
<keyword evidence="2" id="KW-1185">Reference proteome</keyword>
<accession>A0A421BC23</accession>
<dbReference type="Proteomes" id="UP000282454">
    <property type="component" value="Unassembled WGS sequence"/>
</dbReference>